<evidence type="ECO:0000256" key="5">
    <source>
        <dbReference type="ARBA" id="ARBA00022692"/>
    </source>
</evidence>
<dbReference type="EMBL" id="JACRWD010000001">
    <property type="protein sequence ID" value="MBC6003652.1"/>
    <property type="molecule type" value="Genomic_DNA"/>
</dbReference>
<evidence type="ECO:0000256" key="10">
    <source>
        <dbReference type="SAM" id="Phobius"/>
    </source>
</evidence>
<feature type="transmembrane region" description="Helical" evidence="10">
    <location>
        <begin position="80"/>
        <end position="101"/>
    </location>
</feature>
<reference evidence="12 13" key="1">
    <citation type="submission" date="2020-08" db="EMBL/GenBank/DDBJ databases">
        <authorList>
            <person name="Liu C."/>
            <person name="Sun Q."/>
        </authorList>
    </citation>
    <scope>NUCLEOTIDE SEQUENCE [LARGE SCALE GENOMIC DNA]</scope>
    <source>
        <strain evidence="12 13">NSJ-45</strain>
    </source>
</reference>
<comment type="similarity">
    <text evidence="8">Belongs to the NhaC Na(+)/H(+) (TC 2.A.35) antiporter family.</text>
</comment>
<feature type="region of interest" description="Disordered" evidence="9">
    <location>
        <begin position="456"/>
        <end position="486"/>
    </location>
</feature>
<feature type="transmembrane region" description="Helical" evidence="10">
    <location>
        <begin position="294"/>
        <end position="321"/>
    </location>
</feature>
<sequence length="486" mass="52223">MRKEEKVKPSFKALIPFLIFIAVYLGSGIILQAQGVEMAFYQFPAPVAVSCGVLAAFFLIKGSIDEKFDIFVKGCGNSNIIIMCVIYLLAGAFASVCQQMGGVDSTVNLGLTYIPSQFIVIGIFLISSFISTATGTSVGCIAAIGPIAVAVAEKTGASLPLVMACVLGGAMLGDNLSIISDTTIASTRTQGCDMKDKFRINFYLSLVPAIITIVLLFVFGKPEVPATMQAYDFNLVKVLPYLFVLVLAVAGMNVFLVLTGGIFLAGAIGMYYGDLTILTFVKSIYTGFTNMTDIFLLSLLTGGLAEMVTHAGGIEALLVAVQKFIKDKKSAEIGIGVLVALTDIAVANNTVAIIINGPVAKKLCYRYKVDPRRSAAILSTVSSILQGFLPYGAQMLILTSFTNGKVSPMQVMPLVWFCQLLLISTLLSTFIPFANKLIVRDPWDFDKEMPVSKIKDFPSETSENEVEDFSSEIPESEIDEFPGESI</sequence>
<dbReference type="Proteomes" id="UP000611796">
    <property type="component" value="Unassembled WGS sequence"/>
</dbReference>
<feature type="transmembrane region" description="Helical" evidence="10">
    <location>
        <begin position="158"/>
        <end position="179"/>
    </location>
</feature>
<keyword evidence="2" id="KW-0813">Transport</keyword>
<evidence type="ECO:0000256" key="2">
    <source>
        <dbReference type="ARBA" id="ARBA00022448"/>
    </source>
</evidence>
<feature type="transmembrane region" description="Helical" evidence="10">
    <location>
        <begin position="200"/>
        <end position="220"/>
    </location>
</feature>
<gene>
    <name evidence="12" type="ORF">H8891_07545</name>
</gene>
<dbReference type="RefSeq" id="WP_187005868.1">
    <property type="nucleotide sequence ID" value="NZ_JACRWD010000001.1"/>
</dbReference>
<evidence type="ECO:0000256" key="9">
    <source>
        <dbReference type="SAM" id="MobiDB-lite"/>
    </source>
</evidence>
<keyword evidence="7 10" id="KW-0472">Membrane</keyword>
<feature type="domain" description="Na+/H+ antiporter NhaC-like C-terminal" evidence="11">
    <location>
        <begin position="20"/>
        <end position="220"/>
    </location>
</feature>
<feature type="transmembrane region" description="Helical" evidence="10">
    <location>
        <begin position="107"/>
        <end position="126"/>
    </location>
</feature>
<keyword evidence="5 10" id="KW-0812">Transmembrane</keyword>
<evidence type="ECO:0000259" key="11">
    <source>
        <dbReference type="Pfam" id="PF03553"/>
    </source>
</evidence>
<evidence type="ECO:0000256" key="1">
    <source>
        <dbReference type="ARBA" id="ARBA00004651"/>
    </source>
</evidence>
<evidence type="ECO:0000256" key="3">
    <source>
        <dbReference type="ARBA" id="ARBA00022449"/>
    </source>
</evidence>
<feature type="transmembrane region" description="Helical" evidence="10">
    <location>
        <begin position="39"/>
        <end position="60"/>
    </location>
</feature>
<dbReference type="PANTHER" id="PTHR33451">
    <property type="entry name" value="MALATE-2H(+)/NA(+)-LACTATE ANTIPORTER"/>
    <property type="match status" value="1"/>
</dbReference>
<keyword evidence="3" id="KW-0050">Antiport</keyword>
<dbReference type="Pfam" id="PF03553">
    <property type="entry name" value="Na_H_antiporter"/>
    <property type="match status" value="2"/>
</dbReference>
<comment type="subcellular location">
    <subcellularLocation>
        <location evidence="1">Cell membrane</location>
        <topology evidence="1">Multi-pass membrane protein</topology>
    </subcellularLocation>
</comment>
<dbReference type="InterPro" id="IPR018461">
    <property type="entry name" value="Na/H_Antiport_NhaC-like_C"/>
</dbReference>
<evidence type="ECO:0000313" key="13">
    <source>
        <dbReference type="Proteomes" id="UP000611796"/>
    </source>
</evidence>
<keyword evidence="13" id="KW-1185">Reference proteome</keyword>
<evidence type="ECO:0000256" key="4">
    <source>
        <dbReference type="ARBA" id="ARBA00022475"/>
    </source>
</evidence>
<dbReference type="InterPro" id="IPR052180">
    <property type="entry name" value="NhaC_Na-H+_Antiporter"/>
</dbReference>
<feature type="transmembrane region" description="Helical" evidence="10">
    <location>
        <begin position="240"/>
        <end position="273"/>
    </location>
</feature>
<evidence type="ECO:0000256" key="7">
    <source>
        <dbReference type="ARBA" id="ARBA00023136"/>
    </source>
</evidence>
<comment type="caution">
    <text evidence="12">The sequence shown here is derived from an EMBL/GenBank/DDBJ whole genome shotgun (WGS) entry which is preliminary data.</text>
</comment>
<proteinExistence type="inferred from homology"/>
<feature type="compositionally biased region" description="Acidic residues" evidence="9">
    <location>
        <begin position="462"/>
        <end position="486"/>
    </location>
</feature>
<name>A0ABR7K3I0_9FIRM</name>
<feature type="transmembrane region" description="Helical" evidence="10">
    <location>
        <begin position="12"/>
        <end position="33"/>
    </location>
</feature>
<keyword evidence="4" id="KW-1003">Cell membrane</keyword>
<keyword evidence="6 10" id="KW-1133">Transmembrane helix</keyword>
<accession>A0ABR7K3I0</accession>
<feature type="transmembrane region" description="Helical" evidence="10">
    <location>
        <begin position="333"/>
        <end position="355"/>
    </location>
</feature>
<evidence type="ECO:0000256" key="6">
    <source>
        <dbReference type="ARBA" id="ARBA00022989"/>
    </source>
</evidence>
<organism evidence="12 13">
    <name type="scientific">Paeniclostridium hominis</name>
    <dbReference type="NCBI Taxonomy" id="2764329"/>
    <lineage>
        <taxon>Bacteria</taxon>
        <taxon>Bacillati</taxon>
        <taxon>Bacillota</taxon>
        <taxon>Clostridia</taxon>
        <taxon>Peptostreptococcales</taxon>
        <taxon>Peptostreptococcaceae</taxon>
        <taxon>Paeniclostridium</taxon>
    </lineage>
</organism>
<feature type="transmembrane region" description="Helical" evidence="10">
    <location>
        <begin position="133"/>
        <end position="152"/>
    </location>
</feature>
<feature type="domain" description="Na+/H+ antiporter NhaC-like C-terminal" evidence="11">
    <location>
        <begin position="237"/>
        <end position="426"/>
    </location>
</feature>
<feature type="transmembrane region" description="Helical" evidence="10">
    <location>
        <begin position="375"/>
        <end position="393"/>
    </location>
</feature>
<evidence type="ECO:0000256" key="8">
    <source>
        <dbReference type="ARBA" id="ARBA00038435"/>
    </source>
</evidence>
<feature type="transmembrane region" description="Helical" evidence="10">
    <location>
        <begin position="413"/>
        <end position="434"/>
    </location>
</feature>
<evidence type="ECO:0000313" key="12">
    <source>
        <dbReference type="EMBL" id="MBC6003652.1"/>
    </source>
</evidence>
<dbReference type="PANTHER" id="PTHR33451:SF4">
    <property type="entry name" value="NA+_H+ ANTIPORTER"/>
    <property type="match status" value="1"/>
</dbReference>
<protein>
    <submittedName>
        <fullName evidence="12">Na+/H+ antiporter NhaC family protein</fullName>
    </submittedName>
</protein>